<sequence length="191" mass="21061">MEAVAKDLEEMMHGPGMGSVGNGAAVPTEYHISIVKSNIRDVDPWQYKPYAVMVGPYHHDAKQRMEKVKLSKLLDALPSDEQKRLSVLEDYLIAISGLLRKVRPYYGDGARSWDDKTLSRILLVDGFYILHVFGVGSFGGGDGLGAEEDRCLKDWATCCWKKPMGCRRSATPHGTSSTCSTRTSNPPPCPT</sequence>
<evidence type="ECO:0000313" key="2">
    <source>
        <dbReference type="EnsemblPlants" id="OMERI09G03760.1"/>
    </source>
</evidence>
<dbReference type="PANTHER" id="PTHR31170">
    <property type="entry name" value="BNAC04G53230D PROTEIN"/>
    <property type="match status" value="1"/>
</dbReference>
<feature type="region of interest" description="Disordered" evidence="1">
    <location>
        <begin position="167"/>
        <end position="191"/>
    </location>
</feature>
<accession>A0A0E0EQJ4</accession>
<protein>
    <submittedName>
        <fullName evidence="2">Uncharacterized protein</fullName>
    </submittedName>
</protein>
<dbReference type="InterPro" id="IPR004158">
    <property type="entry name" value="DUF247_pln"/>
</dbReference>
<dbReference type="AlphaFoldDB" id="A0A0E0EQJ4"/>
<evidence type="ECO:0000256" key="1">
    <source>
        <dbReference type="SAM" id="MobiDB-lite"/>
    </source>
</evidence>
<feature type="compositionally biased region" description="Polar residues" evidence="1">
    <location>
        <begin position="172"/>
        <end position="184"/>
    </location>
</feature>
<dbReference type="EnsemblPlants" id="OMERI09G03760.1">
    <property type="protein sequence ID" value="OMERI09G03760.1"/>
    <property type="gene ID" value="OMERI09G03760"/>
</dbReference>
<dbReference type="Proteomes" id="UP000008021">
    <property type="component" value="Chromosome 9"/>
</dbReference>
<reference evidence="2" key="2">
    <citation type="submission" date="2018-05" db="EMBL/GenBank/DDBJ databases">
        <title>OmerRS3 (Oryza meridionalis Reference Sequence Version 3).</title>
        <authorList>
            <person name="Zhang J."/>
            <person name="Kudrna D."/>
            <person name="Lee S."/>
            <person name="Talag J."/>
            <person name="Welchert J."/>
            <person name="Wing R.A."/>
        </authorList>
    </citation>
    <scope>NUCLEOTIDE SEQUENCE [LARGE SCALE GENOMIC DNA]</scope>
    <source>
        <strain evidence="2">cv. OR44</strain>
    </source>
</reference>
<evidence type="ECO:0000313" key="3">
    <source>
        <dbReference type="Proteomes" id="UP000008021"/>
    </source>
</evidence>
<dbReference type="Pfam" id="PF03140">
    <property type="entry name" value="DUF247"/>
    <property type="match status" value="1"/>
</dbReference>
<dbReference type="HOGENOM" id="CLU_122583_0_0_1"/>
<organism evidence="2">
    <name type="scientific">Oryza meridionalis</name>
    <dbReference type="NCBI Taxonomy" id="40149"/>
    <lineage>
        <taxon>Eukaryota</taxon>
        <taxon>Viridiplantae</taxon>
        <taxon>Streptophyta</taxon>
        <taxon>Embryophyta</taxon>
        <taxon>Tracheophyta</taxon>
        <taxon>Spermatophyta</taxon>
        <taxon>Magnoliopsida</taxon>
        <taxon>Liliopsida</taxon>
        <taxon>Poales</taxon>
        <taxon>Poaceae</taxon>
        <taxon>BOP clade</taxon>
        <taxon>Oryzoideae</taxon>
        <taxon>Oryzeae</taxon>
        <taxon>Oryzinae</taxon>
        <taxon>Oryza</taxon>
    </lineage>
</organism>
<reference evidence="2" key="1">
    <citation type="submission" date="2015-04" db="UniProtKB">
        <authorList>
            <consortium name="EnsemblPlants"/>
        </authorList>
    </citation>
    <scope>IDENTIFICATION</scope>
</reference>
<dbReference type="Gramene" id="OMERI09G03760.1">
    <property type="protein sequence ID" value="OMERI09G03760.1"/>
    <property type="gene ID" value="OMERI09G03760"/>
</dbReference>
<name>A0A0E0EQJ4_9ORYZ</name>
<proteinExistence type="predicted"/>
<keyword evidence="3" id="KW-1185">Reference proteome</keyword>